<feature type="signal peptide" evidence="1">
    <location>
        <begin position="1"/>
        <end position="26"/>
    </location>
</feature>
<keyword evidence="4" id="KW-1185">Reference proteome</keyword>
<dbReference type="InterPro" id="IPR000772">
    <property type="entry name" value="Ricin_B_lectin"/>
</dbReference>
<dbReference type="PROSITE" id="PS50231">
    <property type="entry name" value="RICIN_B_LECTIN"/>
    <property type="match status" value="1"/>
</dbReference>
<gene>
    <name evidence="3" type="ORF">FHR33_002016</name>
</gene>
<sequence length="197" mass="21994">MSKPKACLNAISASLVFIAGSPPALADSHQPTTWITNKWRGWPIMVDEPRGCAYNIEDPSCVLGSRIRLSRSNYDSFIFEDLPGAGGAKQIKWFGANNTFCLDVARGDRTNGTPVILWGCHGGPNQQWRIESFYKGPNEGITRLVSVSSGRCFDVHNPASVARAVLPPDNAPLQIWDCFPNKSYVHWRINQSWQFQW</sequence>
<dbReference type="Gene3D" id="2.80.10.50">
    <property type="match status" value="1"/>
</dbReference>
<dbReference type="SUPFAM" id="SSF50370">
    <property type="entry name" value="Ricin B-like lectins"/>
    <property type="match status" value="1"/>
</dbReference>
<protein>
    <recommendedName>
        <fullName evidence="2">Ricin B lectin domain-containing protein</fullName>
    </recommendedName>
</protein>
<name>A0A7W5Y666_9ACTN</name>
<evidence type="ECO:0000256" key="1">
    <source>
        <dbReference type="SAM" id="SignalP"/>
    </source>
</evidence>
<dbReference type="Proteomes" id="UP000579945">
    <property type="component" value="Unassembled WGS sequence"/>
</dbReference>
<evidence type="ECO:0000259" key="2">
    <source>
        <dbReference type="Pfam" id="PF00652"/>
    </source>
</evidence>
<feature type="domain" description="Ricin B lectin" evidence="2">
    <location>
        <begin position="96"/>
        <end position="191"/>
    </location>
</feature>
<evidence type="ECO:0000313" key="3">
    <source>
        <dbReference type="EMBL" id="MBB3726156.1"/>
    </source>
</evidence>
<keyword evidence="1" id="KW-0732">Signal</keyword>
<dbReference type="CDD" id="cd00161">
    <property type="entry name" value="beta-trefoil_Ricin-like"/>
    <property type="match status" value="1"/>
</dbReference>
<accession>A0A7W5Y666</accession>
<evidence type="ECO:0000313" key="4">
    <source>
        <dbReference type="Proteomes" id="UP000579945"/>
    </source>
</evidence>
<dbReference type="EMBL" id="JACIBV010000001">
    <property type="protein sequence ID" value="MBB3726156.1"/>
    <property type="molecule type" value="Genomic_DNA"/>
</dbReference>
<dbReference type="Pfam" id="PF00652">
    <property type="entry name" value="Ricin_B_lectin"/>
    <property type="match status" value="1"/>
</dbReference>
<dbReference type="GeneID" id="95388533"/>
<proteinExistence type="predicted"/>
<reference evidence="3 4" key="1">
    <citation type="submission" date="2020-08" db="EMBL/GenBank/DDBJ databases">
        <title>Sequencing the genomes of 1000 actinobacteria strains.</title>
        <authorList>
            <person name="Klenk H.-P."/>
        </authorList>
    </citation>
    <scope>NUCLEOTIDE SEQUENCE [LARGE SCALE GENOMIC DNA]</scope>
    <source>
        <strain evidence="3 4">DSM 44320</strain>
    </source>
</reference>
<dbReference type="AlphaFoldDB" id="A0A7W5Y666"/>
<dbReference type="InterPro" id="IPR035992">
    <property type="entry name" value="Ricin_B-like_lectins"/>
</dbReference>
<dbReference type="RefSeq" id="WP_183645645.1">
    <property type="nucleotide sequence ID" value="NZ_BAAAXX010000117.1"/>
</dbReference>
<organism evidence="3 4">
    <name type="scientific">Nonomuraea dietziae</name>
    <dbReference type="NCBI Taxonomy" id="65515"/>
    <lineage>
        <taxon>Bacteria</taxon>
        <taxon>Bacillati</taxon>
        <taxon>Actinomycetota</taxon>
        <taxon>Actinomycetes</taxon>
        <taxon>Streptosporangiales</taxon>
        <taxon>Streptosporangiaceae</taxon>
        <taxon>Nonomuraea</taxon>
    </lineage>
</organism>
<comment type="caution">
    <text evidence="3">The sequence shown here is derived from an EMBL/GenBank/DDBJ whole genome shotgun (WGS) entry which is preliminary data.</text>
</comment>
<feature type="chain" id="PRO_5030743095" description="Ricin B lectin domain-containing protein" evidence="1">
    <location>
        <begin position="27"/>
        <end position="197"/>
    </location>
</feature>